<name>A0A8S1GZR1_9PELO</name>
<evidence type="ECO:0000259" key="1">
    <source>
        <dbReference type="Pfam" id="PF23003"/>
    </source>
</evidence>
<dbReference type="PANTHER" id="PTHR35572">
    <property type="entry name" value="PROTEIN CBG04538-RELATED"/>
    <property type="match status" value="1"/>
</dbReference>
<evidence type="ECO:0000313" key="2">
    <source>
        <dbReference type="EMBL" id="CAD6188637.1"/>
    </source>
</evidence>
<dbReference type="InterPro" id="IPR040282">
    <property type="entry name" value="Mig-18-like"/>
</dbReference>
<accession>A0A8S1GZR1</accession>
<dbReference type="Proteomes" id="UP000835052">
    <property type="component" value="Unassembled WGS sequence"/>
</dbReference>
<gene>
    <name evidence="2" type="ORF">CAUJ_LOCUS4556</name>
</gene>
<dbReference type="PANTHER" id="PTHR35572:SF3">
    <property type="entry name" value="ABNORMAL CELL MIGRATION PROTEIN 18"/>
    <property type="match status" value="1"/>
</dbReference>
<proteinExistence type="predicted"/>
<protein>
    <recommendedName>
        <fullName evidence="1">Abnormal cell migration protein 18-like fibronectin type I domain-containing protein</fullName>
    </recommendedName>
</protein>
<evidence type="ECO:0000313" key="3">
    <source>
        <dbReference type="Proteomes" id="UP000835052"/>
    </source>
</evidence>
<dbReference type="InterPro" id="IPR055119">
    <property type="entry name" value="Mig18_Fn1"/>
</dbReference>
<comment type="caution">
    <text evidence="2">The sequence shown here is derived from an EMBL/GenBank/DDBJ whole genome shotgun (WGS) entry which is preliminary data.</text>
</comment>
<dbReference type="Pfam" id="PF23003">
    <property type="entry name" value="Fn1_2"/>
    <property type="match status" value="1"/>
</dbReference>
<dbReference type="EMBL" id="CAJGYM010000008">
    <property type="protein sequence ID" value="CAD6188637.1"/>
    <property type="molecule type" value="Genomic_DNA"/>
</dbReference>
<keyword evidence="3" id="KW-1185">Reference proteome</keyword>
<dbReference type="AlphaFoldDB" id="A0A8S1GZR1"/>
<sequence>MESSSPSEPENDGPESFPTAFFLVATAAAVYSIELDLTSVIKQTNGSRGRDSGAPFGKMTSWGFWMTFLATTIRASLARTECVMAVGRLRCPQHPDLVVGVQIDLIDEDSLDWLRLGFWAVKHAGSLSSHRSFLSTSTDQQVRFYSAGWKSHQSIACHYNPTANQRLIRAINPSHRTNMRLFLVLVLLDLVVGQCIDGGSTHAIGDKWIRNDNFLVTCRDGEIKTLKCVTDGGTLIDVGTRTFVENGVEYSCVDEGNQAEMEKQVNVNTCGDFSDASDDLYKDQFVICCISRRFKGCIDGNGDLVKTGHFLIGNRSLKFCKIHKGAMTARIEPKGCFNGTESDDIDDEDLHIKKYTVWQEENIEYRCGDDGIQVHRCFPENSKPVYFGSAWIDSKGIVRVCGKIQ</sequence>
<reference evidence="2" key="1">
    <citation type="submission" date="2020-10" db="EMBL/GenBank/DDBJ databases">
        <authorList>
            <person name="Kikuchi T."/>
        </authorList>
    </citation>
    <scope>NUCLEOTIDE SEQUENCE</scope>
    <source>
        <strain evidence="2">NKZ352</strain>
    </source>
</reference>
<feature type="domain" description="Abnormal cell migration protein 18-like fibronectin type I" evidence="1">
    <location>
        <begin position="194"/>
        <end position="258"/>
    </location>
</feature>
<dbReference type="OrthoDB" id="5817707at2759"/>
<organism evidence="2 3">
    <name type="scientific">Caenorhabditis auriculariae</name>
    <dbReference type="NCBI Taxonomy" id="2777116"/>
    <lineage>
        <taxon>Eukaryota</taxon>
        <taxon>Metazoa</taxon>
        <taxon>Ecdysozoa</taxon>
        <taxon>Nematoda</taxon>
        <taxon>Chromadorea</taxon>
        <taxon>Rhabditida</taxon>
        <taxon>Rhabditina</taxon>
        <taxon>Rhabditomorpha</taxon>
        <taxon>Rhabditoidea</taxon>
        <taxon>Rhabditidae</taxon>
        <taxon>Peloderinae</taxon>
        <taxon>Caenorhabditis</taxon>
    </lineage>
</organism>